<organism evidence="1 2">
    <name type="scientific">Mycena chlorophos</name>
    <name type="common">Agaric fungus</name>
    <name type="synonym">Agaricus chlorophos</name>
    <dbReference type="NCBI Taxonomy" id="658473"/>
    <lineage>
        <taxon>Eukaryota</taxon>
        <taxon>Fungi</taxon>
        <taxon>Dikarya</taxon>
        <taxon>Basidiomycota</taxon>
        <taxon>Agaricomycotina</taxon>
        <taxon>Agaricomycetes</taxon>
        <taxon>Agaricomycetidae</taxon>
        <taxon>Agaricales</taxon>
        <taxon>Marasmiineae</taxon>
        <taxon>Mycenaceae</taxon>
        <taxon>Mycena</taxon>
    </lineage>
</organism>
<reference evidence="1" key="1">
    <citation type="submission" date="2020-05" db="EMBL/GenBank/DDBJ databases">
        <title>Mycena genomes resolve the evolution of fungal bioluminescence.</title>
        <authorList>
            <person name="Tsai I.J."/>
        </authorList>
    </citation>
    <scope>NUCLEOTIDE SEQUENCE</scope>
    <source>
        <strain evidence="1">110903Hualien_Pintung</strain>
    </source>
</reference>
<proteinExistence type="predicted"/>
<protein>
    <submittedName>
        <fullName evidence="1">Uncharacterized protein</fullName>
    </submittedName>
</protein>
<evidence type="ECO:0000313" key="1">
    <source>
        <dbReference type="EMBL" id="KAF7305546.1"/>
    </source>
</evidence>
<evidence type="ECO:0000313" key="2">
    <source>
        <dbReference type="Proteomes" id="UP000613580"/>
    </source>
</evidence>
<dbReference type="Proteomes" id="UP000613580">
    <property type="component" value="Unassembled WGS sequence"/>
</dbReference>
<dbReference type="OrthoDB" id="2993821at2759"/>
<comment type="caution">
    <text evidence="1">The sequence shown here is derived from an EMBL/GenBank/DDBJ whole genome shotgun (WGS) entry which is preliminary data.</text>
</comment>
<keyword evidence="2" id="KW-1185">Reference proteome</keyword>
<name>A0A8H6SVQ2_MYCCL</name>
<gene>
    <name evidence="1" type="ORF">HMN09_00807500</name>
</gene>
<sequence length="148" mass="16953">MAENPTGTNGPNTIQKRIAISDRVVLPRDLFQWLWSRVVQRPTDNFLEYWNTHKTRKQANKYLPSGVAPQQVFNNPINYGLEHAGIKVDIAAVQALRETLPKSRGECMSWVSEEFDLAADEVYKLLGSPELLISQGWTIYTEMLSFER</sequence>
<dbReference type="AlphaFoldDB" id="A0A8H6SVQ2"/>
<dbReference type="EMBL" id="JACAZE010000010">
    <property type="protein sequence ID" value="KAF7305546.1"/>
    <property type="molecule type" value="Genomic_DNA"/>
</dbReference>
<accession>A0A8H6SVQ2</accession>